<feature type="transmembrane region" description="Helical" evidence="7">
    <location>
        <begin position="323"/>
        <end position="344"/>
    </location>
</feature>
<evidence type="ECO:0000313" key="9">
    <source>
        <dbReference type="EMBL" id="OAR05950.1"/>
    </source>
</evidence>
<dbReference type="Proteomes" id="UP000243081">
    <property type="component" value="Unassembled WGS sequence"/>
</dbReference>
<name>A0A179IVI0_CORDF</name>
<comment type="subcellular location">
    <subcellularLocation>
        <location evidence="1">Membrane</location>
        <topology evidence="1">Multi-pass membrane protein</topology>
    </subcellularLocation>
</comment>
<feature type="transmembrane region" description="Helical" evidence="7">
    <location>
        <begin position="188"/>
        <end position="209"/>
    </location>
</feature>
<organism evidence="9 10">
    <name type="scientific">Cordyceps confragosa</name>
    <name type="common">Lecanicillium lecanii</name>
    <dbReference type="NCBI Taxonomy" id="2714763"/>
    <lineage>
        <taxon>Eukaryota</taxon>
        <taxon>Fungi</taxon>
        <taxon>Dikarya</taxon>
        <taxon>Ascomycota</taxon>
        <taxon>Pezizomycotina</taxon>
        <taxon>Sordariomycetes</taxon>
        <taxon>Hypocreomycetidae</taxon>
        <taxon>Hypocreales</taxon>
        <taxon>Cordycipitaceae</taxon>
        <taxon>Akanthomyces</taxon>
    </lineage>
</organism>
<evidence type="ECO:0000256" key="4">
    <source>
        <dbReference type="ARBA" id="ARBA00022989"/>
    </source>
</evidence>
<keyword evidence="10" id="KW-1185">Reference proteome</keyword>
<feature type="domain" description="Amino acid transporter transmembrane" evidence="8">
    <location>
        <begin position="183"/>
        <end position="556"/>
    </location>
</feature>
<keyword evidence="4 7" id="KW-1133">Transmembrane helix</keyword>
<feature type="compositionally biased region" description="Polar residues" evidence="6">
    <location>
        <begin position="99"/>
        <end position="108"/>
    </location>
</feature>
<evidence type="ECO:0000256" key="2">
    <source>
        <dbReference type="ARBA" id="ARBA00008066"/>
    </source>
</evidence>
<feature type="transmembrane region" description="Helical" evidence="7">
    <location>
        <begin position="596"/>
        <end position="621"/>
    </location>
</feature>
<keyword evidence="3 7" id="KW-0812">Transmembrane</keyword>
<dbReference type="Pfam" id="PF01490">
    <property type="entry name" value="Aa_trans"/>
    <property type="match status" value="1"/>
</dbReference>
<reference evidence="9 10" key="1">
    <citation type="submission" date="2016-03" db="EMBL/GenBank/DDBJ databases">
        <title>Fine-scale spatial genetic structure of a fungal parasite of coffee scale insects.</title>
        <authorList>
            <person name="Jackson D."/>
            <person name="Zemenick K.A."/>
            <person name="Malloure B."/>
            <person name="Quandt C.A."/>
            <person name="James T.Y."/>
        </authorList>
    </citation>
    <scope>NUCLEOTIDE SEQUENCE [LARGE SCALE GENOMIC DNA]</scope>
    <source>
        <strain evidence="9 10">UM487</strain>
    </source>
</reference>
<evidence type="ECO:0000256" key="1">
    <source>
        <dbReference type="ARBA" id="ARBA00004141"/>
    </source>
</evidence>
<dbReference type="AlphaFoldDB" id="A0A179IVI0"/>
<feature type="transmembrane region" description="Helical" evidence="7">
    <location>
        <begin position="508"/>
        <end position="528"/>
    </location>
</feature>
<feature type="transmembrane region" description="Helical" evidence="7">
    <location>
        <begin position="421"/>
        <end position="443"/>
    </location>
</feature>
<dbReference type="OMA" id="FVYGHYG"/>
<feature type="transmembrane region" description="Helical" evidence="7">
    <location>
        <begin position="534"/>
        <end position="558"/>
    </location>
</feature>
<feature type="compositionally biased region" description="Polar residues" evidence="6">
    <location>
        <begin position="128"/>
        <end position="149"/>
    </location>
</feature>
<evidence type="ECO:0000313" key="10">
    <source>
        <dbReference type="Proteomes" id="UP000243081"/>
    </source>
</evidence>
<dbReference type="GO" id="GO:0015179">
    <property type="term" value="F:L-amino acid transmembrane transporter activity"/>
    <property type="evidence" value="ECO:0007669"/>
    <property type="project" value="TreeGrafter"/>
</dbReference>
<comment type="caution">
    <text evidence="9">The sequence shown here is derived from an EMBL/GenBank/DDBJ whole genome shotgun (WGS) entry which is preliminary data.</text>
</comment>
<keyword evidence="5 7" id="KW-0472">Membrane</keyword>
<evidence type="ECO:0000256" key="6">
    <source>
        <dbReference type="SAM" id="MobiDB-lite"/>
    </source>
</evidence>
<dbReference type="PANTHER" id="PTHR22950">
    <property type="entry name" value="AMINO ACID TRANSPORTER"/>
    <property type="match status" value="1"/>
</dbReference>
<feature type="region of interest" description="Disordered" evidence="6">
    <location>
        <begin position="86"/>
        <end position="165"/>
    </location>
</feature>
<dbReference type="GO" id="GO:0016020">
    <property type="term" value="C:membrane"/>
    <property type="evidence" value="ECO:0007669"/>
    <property type="project" value="UniProtKB-SubCell"/>
</dbReference>
<feature type="transmembrane region" description="Helical" evidence="7">
    <location>
        <begin position="215"/>
        <end position="237"/>
    </location>
</feature>
<accession>A0A179IVI0</accession>
<evidence type="ECO:0000256" key="5">
    <source>
        <dbReference type="ARBA" id="ARBA00023136"/>
    </source>
</evidence>
<protein>
    <recommendedName>
        <fullName evidence="8">Amino acid transporter transmembrane domain-containing protein</fullName>
    </recommendedName>
</protein>
<comment type="similarity">
    <text evidence="2">Belongs to the amino acid/polyamine transporter 2 family.</text>
</comment>
<dbReference type="OrthoDB" id="40134at2759"/>
<feature type="transmembrane region" description="Helical" evidence="7">
    <location>
        <begin position="393"/>
        <end position="409"/>
    </location>
</feature>
<feature type="transmembrane region" description="Helical" evidence="7">
    <location>
        <begin position="264"/>
        <end position="282"/>
    </location>
</feature>
<evidence type="ECO:0000259" key="8">
    <source>
        <dbReference type="Pfam" id="PF01490"/>
    </source>
</evidence>
<gene>
    <name evidence="9" type="ORF">LLEC1_01406</name>
</gene>
<sequence>MADRGATDMPIEQAPRADEGDQALEMSEKKAPLREYGMNYRVDPTVSFAEFRYWAKVEREEEREAERLYLERRGPMTMSKAIKSRFSKGVHHDNKKMDQQNASRTGPSTEEKGGPEHAGVAGPFKSMFSKSSSTDGHQNHDNNVLTAPASNDDKTAPIVARGGSSSSSLDEEWKTASRALRTAGWSSIFFLVTTDILGWSGTPFVFASVGYGTGVALYVIFGIFASISGLMLWKIFITMDSSRYPMLSYGDIFFRIFGPKTRHFINVAQSLQQFCTVMVLIFSKGRIISLLAGPSLCFIVCMIIIMLIGIVGGSIRSLQRLGWICNLSVWFNMISFISIMVAAAKYDIYYPPIFGSTILPKQKLPVKTFAGLVPDSYQQQAHGFAGIFNGVDNMVYAYSGAILFVSFMSEMRHPMDFWKGMICAQAFICIVYLFFGLFVYSYFGQYSASVIYQVINPAGLRTFNNVLNLLTGLIAAVLYFHVGMKTVYIEVFQEVFKFPPIASKRGKWMWYALGPMYWIIAFLIAAAVPNLNGIVGFVGGLFAVNFSYSFPGIAYLGWSIQDAAVLPGEGFNPETGENVLHDKGPKRWARGFMKKWYIHGPVLVYSLAGLATSGMGTWAAVEGLIEVFGPGGTVATSYGCRSPVWG</sequence>
<dbReference type="InterPro" id="IPR013057">
    <property type="entry name" value="AA_transpt_TM"/>
</dbReference>
<proteinExistence type="inferred from homology"/>
<feature type="region of interest" description="Disordered" evidence="6">
    <location>
        <begin position="1"/>
        <end position="30"/>
    </location>
</feature>
<evidence type="ECO:0000256" key="7">
    <source>
        <dbReference type="SAM" id="Phobius"/>
    </source>
</evidence>
<dbReference type="EMBL" id="LUKN01000011">
    <property type="protein sequence ID" value="OAR05950.1"/>
    <property type="molecule type" value="Genomic_DNA"/>
</dbReference>
<feature type="transmembrane region" description="Helical" evidence="7">
    <location>
        <begin position="466"/>
        <end position="488"/>
    </location>
</feature>
<dbReference type="PANTHER" id="PTHR22950:SF461">
    <property type="entry name" value="AMINO ACID TRANSPORTER TRANSMEMBRANE DOMAIN-CONTAINING PROTEIN"/>
    <property type="match status" value="1"/>
</dbReference>
<evidence type="ECO:0000256" key="3">
    <source>
        <dbReference type="ARBA" id="ARBA00022692"/>
    </source>
</evidence>
<feature type="transmembrane region" description="Helical" evidence="7">
    <location>
        <begin position="288"/>
        <end position="311"/>
    </location>
</feature>